<evidence type="ECO:0000313" key="8">
    <source>
        <dbReference type="Proteomes" id="UP000198221"/>
    </source>
</evidence>
<dbReference type="RefSeq" id="WP_197698927.1">
    <property type="nucleotide sequence ID" value="NZ_LT607754.1"/>
</dbReference>
<dbReference type="InterPro" id="IPR050109">
    <property type="entry name" value="HTH-type_TetR-like_transc_reg"/>
</dbReference>
<evidence type="ECO:0000256" key="4">
    <source>
        <dbReference type="ARBA" id="ARBA00023163"/>
    </source>
</evidence>
<dbReference type="InterPro" id="IPR039538">
    <property type="entry name" value="BetI_C"/>
</dbReference>
<gene>
    <name evidence="7" type="ORF">GA0070613_4038</name>
</gene>
<dbReference type="SUPFAM" id="SSF48498">
    <property type="entry name" value="Tetracyclin repressor-like, C-terminal domain"/>
    <property type="match status" value="1"/>
</dbReference>
<evidence type="ECO:0000256" key="1">
    <source>
        <dbReference type="ARBA" id="ARBA00022491"/>
    </source>
</evidence>
<evidence type="ECO:0000256" key="3">
    <source>
        <dbReference type="ARBA" id="ARBA00023125"/>
    </source>
</evidence>
<keyword evidence="1" id="KW-0678">Repressor</keyword>
<organism evidence="7 8">
    <name type="scientific">Micromonospora inositola</name>
    <dbReference type="NCBI Taxonomy" id="47865"/>
    <lineage>
        <taxon>Bacteria</taxon>
        <taxon>Bacillati</taxon>
        <taxon>Actinomycetota</taxon>
        <taxon>Actinomycetes</taxon>
        <taxon>Micromonosporales</taxon>
        <taxon>Micromonosporaceae</taxon>
        <taxon>Micromonospora</taxon>
    </lineage>
</organism>
<dbReference type="Proteomes" id="UP000198221">
    <property type="component" value="Chromosome I"/>
</dbReference>
<keyword evidence="8" id="KW-1185">Reference proteome</keyword>
<dbReference type="GO" id="GO:0000976">
    <property type="term" value="F:transcription cis-regulatory region binding"/>
    <property type="evidence" value="ECO:0007669"/>
    <property type="project" value="TreeGrafter"/>
</dbReference>
<dbReference type="SUPFAM" id="SSF46689">
    <property type="entry name" value="Homeodomain-like"/>
    <property type="match status" value="1"/>
</dbReference>
<dbReference type="InterPro" id="IPR001647">
    <property type="entry name" value="HTH_TetR"/>
</dbReference>
<feature type="domain" description="HTH tetR-type" evidence="6">
    <location>
        <begin position="8"/>
        <end position="68"/>
    </location>
</feature>
<dbReference type="PROSITE" id="PS50977">
    <property type="entry name" value="HTH_TETR_2"/>
    <property type="match status" value="1"/>
</dbReference>
<dbReference type="GO" id="GO:0003700">
    <property type="term" value="F:DNA-binding transcription factor activity"/>
    <property type="evidence" value="ECO:0007669"/>
    <property type="project" value="TreeGrafter"/>
</dbReference>
<dbReference type="InterPro" id="IPR009057">
    <property type="entry name" value="Homeodomain-like_sf"/>
</dbReference>
<keyword evidence="4" id="KW-0804">Transcription</keyword>
<proteinExistence type="predicted"/>
<name>A0A1C5J524_9ACTN</name>
<sequence length="204" mass="22363">MARTKNQGERRRQIVAAAQRAVVKHGLARVRLRDVADEAGLTAGAVLYYYDELETLLLEAHHRAIERFCRDREAAVDAAADPHEKLVAAVRAGLPTGPDDELVRMLYEFEGPAFRNRTFGALNHAYFERQVGIYHAILAAGEATGVFRLTAAARVIARNLVALEDGYGFYVVLEDSDIDTAGAEQLILSYAQTATGAAFRSDVT</sequence>
<keyword evidence="2" id="KW-0805">Transcription regulation</keyword>
<dbReference type="AlphaFoldDB" id="A0A1C5J524"/>
<evidence type="ECO:0000259" key="6">
    <source>
        <dbReference type="PROSITE" id="PS50977"/>
    </source>
</evidence>
<feature type="DNA-binding region" description="H-T-H motif" evidence="5">
    <location>
        <begin position="31"/>
        <end position="50"/>
    </location>
</feature>
<reference evidence="8" key="1">
    <citation type="submission" date="2016-06" db="EMBL/GenBank/DDBJ databases">
        <authorList>
            <person name="Varghese N."/>
            <person name="Submissions Spin"/>
        </authorList>
    </citation>
    <scope>NUCLEOTIDE SEQUENCE [LARGE SCALE GENOMIC DNA]</scope>
    <source>
        <strain evidence="8">DSM 43819</strain>
    </source>
</reference>
<dbReference type="Pfam" id="PF13977">
    <property type="entry name" value="TetR_C_6"/>
    <property type="match status" value="1"/>
</dbReference>
<accession>A0A1C5J524</accession>
<dbReference type="PANTHER" id="PTHR30055:SF234">
    <property type="entry name" value="HTH-TYPE TRANSCRIPTIONAL REGULATOR BETI"/>
    <property type="match status" value="1"/>
</dbReference>
<evidence type="ECO:0000256" key="2">
    <source>
        <dbReference type="ARBA" id="ARBA00023015"/>
    </source>
</evidence>
<protein>
    <submittedName>
        <fullName evidence="7">Transcriptional regulator, TetR family</fullName>
    </submittedName>
</protein>
<evidence type="ECO:0000256" key="5">
    <source>
        <dbReference type="PROSITE-ProRule" id="PRU00335"/>
    </source>
</evidence>
<dbReference type="Gene3D" id="1.10.357.10">
    <property type="entry name" value="Tetracycline Repressor, domain 2"/>
    <property type="match status" value="1"/>
</dbReference>
<dbReference type="Pfam" id="PF00440">
    <property type="entry name" value="TetR_N"/>
    <property type="match status" value="1"/>
</dbReference>
<dbReference type="InterPro" id="IPR036271">
    <property type="entry name" value="Tet_transcr_reg_TetR-rel_C_sf"/>
</dbReference>
<evidence type="ECO:0000313" key="7">
    <source>
        <dbReference type="EMBL" id="SCG65680.1"/>
    </source>
</evidence>
<keyword evidence="3 5" id="KW-0238">DNA-binding</keyword>
<dbReference type="PANTHER" id="PTHR30055">
    <property type="entry name" value="HTH-TYPE TRANSCRIPTIONAL REGULATOR RUTR"/>
    <property type="match status" value="1"/>
</dbReference>
<dbReference type="EMBL" id="LT607754">
    <property type="protein sequence ID" value="SCG65680.1"/>
    <property type="molecule type" value="Genomic_DNA"/>
</dbReference>